<dbReference type="STRING" id="351607.Acel_0103"/>
<dbReference type="Pfam" id="PF03932">
    <property type="entry name" value="CutC"/>
    <property type="match status" value="1"/>
</dbReference>
<dbReference type="AlphaFoldDB" id="A0LR19"/>
<dbReference type="InterPro" id="IPR005627">
    <property type="entry name" value="CutC-like"/>
</dbReference>
<dbReference type="HOGENOM" id="CLU_050555_1_0_11"/>
<dbReference type="KEGG" id="ace:Acel_0103"/>
<accession>A0LR19</accession>
<dbReference type="RefSeq" id="WP_011718943.1">
    <property type="nucleotide sequence ID" value="NC_008578.1"/>
</dbReference>
<dbReference type="GO" id="GO:0005507">
    <property type="term" value="F:copper ion binding"/>
    <property type="evidence" value="ECO:0007669"/>
    <property type="project" value="TreeGrafter"/>
</dbReference>
<evidence type="ECO:0000256" key="1">
    <source>
        <dbReference type="ARBA" id="ARBA00007768"/>
    </source>
</evidence>
<dbReference type="PANTHER" id="PTHR12598:SF0">
    <property type="entry name" value="COPPER HOMEOSTASIS PROTEIN CUTC HOMOLOG"/>
    <property type="match status" value="1"/>
</dbReference>
<dbReference type="PANTHER" id="PTHR12598">
    <property type="entry name" value="COPPER HOMEOSTASIS PROTEIN CUTC"/>
    <property type="match status" value="1"/>
</dbReference>
<proteinExistence type="inferred from homology"/>
<name>A0LR19_ACIC1</name>
<evidence type="ECO:0000313" key="4">
    <source>
        <dbReference type="Proteomes" id="UP000008221"/>
    </source>
</evidence>
<dbReference type="SUPFAM" id="SSF110395">
    <property type="entry name" value="CutC-like"/>
    <property type="match status" value="1"/>
</dbReference>
<dbReference type="Proteomes" id="UP000008221">
    <property type="component" value="Chromosome"/>
</dbReference>
<dbReference type="EMBL" id="CP000481">
    <property type="protein sequence ID" value="ABK51879.1"/>
    <property type="molecule type" value="Genomic_DNA"/>
</dbReference>
<sequence length="230" mass="24809">MAEPLLEVVALDVADAQAAVRGGADRLEVVRDMASEGLVPTVETFLAIRDAVDVPLRVMLRSTASFAITERELDELCALAATLRRAGMEECVIGFLTPAGEVDLSAVQTVLEVAHPRAWTFHRAFDHAADATAAWKTITALDGLDAVLTAGSPNGLSMTGLCERLSLGTDGPTWVVGGGLRIDHVPALYSEGFRWFHVGRAVRRHERWDGPVDVVTVRRWREVLDTVSGG</sequence>
<protein>
    <recommendedName>
        <fullName evidence="2">Copper homeostasis protein cutC homolog</fullName>
    </recommendedName>
</protein>
<reference evidence="3 4" key="1">
    <citation type="journal article" date="2009" name="Genome Res.">
        <title>Complete genome of the cellulolytic thermophile Acidothermus cellulolyticus 11B provides insights into its ecophysiological and evolutionary adaptations.</title>
        <authorList>
            <person name="Barabote R.D."/>
            <person name="Xie G."/>
            <person name="Leu D.H."/>
            <person name="Normand P."/>
            <person name="Necsulea A."/>
            <person name="Daubin V."/>
            <person name="Medigue C."/>
            <person name="Adney W.S."/>
            <person name="Xu X.C."/>
            <person name="Lapidus A."/>
            <person name="Parales R.E."/>
            <person name="Detter C."/>
            <person name="Pujic P."/>
            <person name="Bruce D."/>
            <person name="Lavire C."/>
            <person name="Challacombe J.F."/>
            <person name="Brettin T.S."/>
            <person name="Berry A.M."/>
        </authorList>
    </citation>
    <scope>NUCLEOTIDE SEQUENCE [LARGE SCALE GENOMIC DNA]</scope>
    <source>
        <strain evidence="4">ATCC 43068 / DSM 8971 / 11B</strain>
    </source>
</reference>
<dbReference type="InterPro" id="IPR036822">
    <property type="entry name" value="CutC-like_dom_sf"/>
</dbReference>
<comment type="similarity">
    <text evidence="1">Belongs to the CutC family.</text>
</comment>
<dbReference type="InParanoid" id="A0LR19"/>
<evidence type="ECO:0000313" key="3">
    <source>
        <dbReference type="EMBL" id="ABK51879.1"/>
    </source>
</evidence>
<organism evidence="3 4">
    <name type="scientific">Acidothermus cellulolyticus (strain ATCC 43068 / DSM 8971 / 11B)</name>
    <dbReference type="NCBI Taxonomy" id="351607"/>
    <lineage>
        <taxon>Bacteria</taxon>
        <taxon>Bacillati</taxon>
        <taxon>Actinomycetota</taxon>
        <taxon>Actinomycetes</taxon>
        <taxon>Acidothermales</taxon>
        <taxon>Acidothermaceae</taxon>
        <taxon>Acidothermus</taxon>
    </lineage>
</organism>
<gene>
    <name evidence="3" type="ordered locus">Acel_0103</name>
</gene>
<keyword evidence="4" id="KW-1185">Reference proteome</keyword>
<dbReference type="eggNOG" id="COG3142">
    <property type="taxonomic scope" value="Bacteria"/>
</dbReference>
<dbReference type="Gene3D" id="3.20.20.380">
    <property type="entry name" value="Copper homeostasis (CutC) domain"/>
    <property type="match status" value="1"/>
</dbReference>
<evidence type="ECO:0000256" key="2">
    <source>
        <dbReference type="ARBA" id="ARBA00019014"/>
    </source>
</evidence>